<dbReference type="GO" id="GO:0005524">
    <property type="term" value="F:ATP binding"/>
    <property type="evidence" value="ECO:0007669"/>
    <property type="project" value="UniProtKB-KW"/>
</dbReference>
<dbReference type="OrthoDB" id="9801938at2"/>
<dbReference type="GO" id="GO:0035999">
    <property type="term" value="P:tetrahydrofolate interconversion"/>
    <property type="evidence" value="ECO:0007669"/>
    <property type="project" value="TreeGrafter"/>
</dbReference>
<dbReference type="Gene3D" id="3.40.50.10420">
    <property type="entry name" value="NagB/RpiA/CoA transferase-like"/>
    <property type="match status" value="1"/>
</dbReference>
<sequence length="179" mass="20924">MNPKLELRRQLIERRLEISPHRRNEARKEVIKKLLPKLHEFRCILSFASKKEEIDLWPLNKALAKDKKLCLTKVEGERLSIFQVIDIELDLAESGRWQLKEPVSSRCSPIDPKELDCVLVPGLGFDKCHHRIGYGMGHFDRFLPQVSCPIYGIGFREQFLETPIPVEKHDISLTEVFYF</sequence>
<dbReference type="PANTHER" id="PTHR23407">
    <property type="entry name" value="ATPASE INHIBITOR/5-FORMYLTETRAHYDROFOLATE CYCLO-LIGASE"/>
    <property type="match status" value="1"/>
</dbReference>
<keyword evidence="5" id="KW-0479">Metal-binding</keyword>
<proteinExistence type="inferred from homology"/>
<dbReference type="PIRSF" id="PIRSF006806">
    <property type="entry name" value="FTHF_cligase"/>
    <property type="match status" value="1"/>
</dbReference>
<evidence type="ECO:0000313" key="7">
    <source>
        <dbReference type="Proteomes" id="UP000000496"/>
    </source>
</evidence>
<dbReference type="PANTHER" id="PTHR23407:SF1">
    <property type="entry name" value="5-FORMYLTETRAHYDROFOLATE CYCLO-LIGASE"/>
    <property type="match status" value="1"/>
</dbReference>
<dbReference type="GO" id="GO:0009396">
    <property type="term" value="P:folic acid-containing compound biosynthetic process"/>
    <property type="evidence" value="ECO:0007669"/>
    <property type="project" value="TreeGrafter"/>
</dbReference>
<dbReference type="KEGG" id="sng:SNE_A23270"/>
<dbReference type="SUPFAM" id="SSF100950">
    <property type="entry name" value="NagB/RpiA/CoA transferase-like"/>
    <property type="match status" value="1"/>
</dbReference>
<evidence type="ECO:0000256" key="3">
    <source>
        <dbReference type="ARBA" id="ARBA00022840"/>
    </source>
</evidence>
<dbReference type="InterPro" id="IPR002698">
    <property type="entry name" value="FTHF_cligase"/>
</dbReference>
<name>F8L4F3_SIMNZ</name>
<dbReference type="RefSeq" id="WP_013944669.1">
    <property type="nucleotide sequence ID" value="NC_015713.1"/>
</dbReference>
<gene>
    <name evidence="6" type="ordered locus">SNE_A23270</name>
</gene>
<comment type="similarity">
    <text evidence="1 5">Belongs to the 5-formyltetrahydrofolate cyclo-ligase family.</text>
</comment>
<organism evidence="6 7">
    <name type="scientific">Simkania negevensis (strain ATCC VR-1471 / DSM 27360 / Z)</name>
    <dbReference type="NCBI Taxonomy" id="331113"/>
    <lineage>
        <taxon>Bacteria</taxon>
        <taxon>Pseudomonadati</taxon>
        <taxon>Chlamydiota</taxon>
        <taxon>Chlamydiia</taxon>
        <taxon>Parachlamydiales</taxon>
        <taxon>Simkaniaceae</taxon>
        <taxon>Simkania</taxon>
    </lineage>
</organism>
<dbReference type="Pfam" id="PF01812">
    <property type="entry name" value="5-FTHF_cyc-lig"/>
    <property type="match status" value="1"/>
</dbReference>
<comment type="cofactor">
    <cofactor evidence="5">
        <name>Mg(2+)</name>
        <dbReference type="ChEBI" id="CHEBI:18420"/>
    </cofactor>
</comment>
<dbReference type="InterPro" id="IPR037171">
    <property type="entry name" value="NagB/RpiA_transferase-like"/>
</dbReference>
<keyword evidence="7" id="KW-1185">Reference proteome</keyword>
<feature type="binding site" evidence="4">
    <location>
        <begin position="4"/>
        <end position="8"/>
    </location>
    <ligand>
        <name>ATP</name>
        <dbReference type="ChEBI" id="CHEBI:30616"/>
    </ligand>
</feature>
<keyword evidence="5" id="KW-0460">Magnesium</keyword>
<dbReference type="NCBIfam" id="TIGR02727">
    <property type="entry name" value="MTHFS_bact"/>
    <property type="match status" value="1"/>
</dbReference>
<dbReference type="HOGENOM" id="CLU_066245_2_2_0"/>
<reference evidence="6 7" key="1">
    <citation type="journal article" date="2011" name="Mol. Biol. Evol.">
        <title>Unity in variety--the pan-genome of the Chlamydiae.</title>
        <authorList>
            <person name="Collingro A."/>
            <person name="Tischler P."/>
            <person name="Weinmaier T."/>
            <person name="Penz T."/>
            <person name="Heinz E."/>
            <person name="Brunham R.C."/>
            <person name="Read T.D."/>
            <person name="Bavoil P.M."/>
            <person name="Sachse K."/>
            <person name="Kahane S."/>
            <person name="Friedman M.G."/>
            <person name="Rattei T."/>
            <person name="Myers G.S."/>
            <person name="Horn M."/>
        </authorList>
    </citation>
    <scope>NUCLEOTIDE SEQUENCE [LARGE SCALE GENOMIC DNA]</scope>
    <source>
        <strain evidence="7">ATCC VR-1471 / Z</strain>
    </source>
</reference>
<keyword evidence="2 4" id="KW-0547">Nucleotide-binding</keyword>
<dbReference type="GO" id="GO:0030272">
    <property type="term" value="F:5-formyltetrahydrofolate cyclo-ligase activity"/>
    <property type="evidence" value="ECO:0007669"/>
    <property type="project" value="UniProtKB-EC"/>
</dbReference>
<evidence type="ECO:0000256" key="2">
    <source>
        <dbReference type="ARBA" id="ARBA00022741"/>
    </source>
</evidence>
<keyword evidence="6" id="KW-0436">Ligase</keyword>
<evidence type="ECO:0000256" key="1">
    <source>
        <dbReference type="ARBA" id="ARBA00010638"/>
    </source>
</evidence>
<feature type="binding site" evidence="4">
    <location>
        <position position="53"/>
    </location>
    <ligand>
        <name>substrate</name>
    </ligand>
</feature>
<accession>F8L4F3</accession>
<dbReference type="InterPro" id="IPR024185">
    <property type="entry name" value="FTHF_cligase-like_sf"/>
</dbReference>
<evidence type="ECO:0000256" key="4">
    <source>
        <dbReference type="PIRSR" id="PIRSR006806-1"/>
    </source>
</evidence>
<dbReference type="EC" id="6.3.3.2" evidence="5"/>
<dbReference type="AlphaFoldDB" id="F8L4F3"/>
<protein>
    <recommendedName>
        <fullName evidence="5">5-formyltetrahydrofolate cyclo-ligase</fullName>
        <ecNumber evidence="5">6.3.3.2</ecNumber>
    </recommendedName>
</protein>
<dbReference type="GO" id="GO:0046872">
    <property type="term" value="F:metal ion binding"/>
    <property type="evidence" value="ECO:0007669"/>
    <property type="project" value="UniProtKB-KW"/>
</dbReference>
<dbReference type="Proteomes" id="UP000000496">
    <property type="component" value="Chromosome gsn.131"/>
</dbReference>
<dbReference type="EMBL" id="FR872582">
    <property type="protein sequence ID" value="CCB90204.1"/>
    <property type="molecule type" value="Genomic_DNA"/>
</dbReference>
<keyword evidence="3 4" id="KW-0067">ATP-binding</keyword>
<dbReference type="STRING" id="331113.SNE_A23270"/>
<comment type="catalytic activity">
    <reaction evidence="5">
        <text>(6S)-5-formyl-5,6,7,8-tetrahydrofolate + ATP = (6R)-5,10-methenyltetrahydrofolate + ADP + phosphate</text>
        <dbReference type="Rhea" id="RHEA:10488"/>
        <dbReference type="ChEBI" id="CHEBI:30616"/>
        <dbReference type="ChEBI" id="CHEBI:43474"/>
        <dbReference type="ChEBI" id="CHEBI:57455"/>
        <dbReference type="ChEBI" id="CHEBI:57457"/>
        <dbReference type="ChEBI" id="CHEBI:456216"/>
        <dbReference type="EC" id="6.3.3.2"/>
    </reaction>
</comment>
<dbReference type="eggNOG" id="COG0212">
    <property type="taxonomic scope" value="Bacteria"/>
</dbReference>
<evidence type="ECO:0000313" key="6">
    <source>
        <dbReference type="EMBL" id="CCB90204.1"/>
    </source>
</evidence>
<evidence type="ECO:0000256" key="5">
    <source>
        <dbReference type="RuleBase" id="RU361279"/>
    </source>
</evidence>